<dbReference type="Gene3D" id="1.10.287.130">
    <property type="match status" value="1"/>
</dbReference>
<feature type="chain" id="PRO_5032785210" description="histidine kinase" evidence="6">
    <location>
        <begin position="25"/>
        <end position="590"/>
    </location>
</feature>
<dbReference type="PANTHER" id="PTHR43547">
    <property type="entry name" value="TWO-COMPONENT HISTIDINE KINASE"/>
    <property type="match status" value="1"/>
</dbReference>
<evidence type="ECO:0000256" key="4">
    <source>
        <dbReference type="PROSITE-ProRule" id="PRU00169"/>
    </source>
</evidence>
<dbReference type="Proteomes" id="UP000587760">
    <property type="component" value="Unassembled WGS sequence"/>
</dbReference>
<feature type="transmembrane region" description="Helical" evidence="5">
    <location>
        <begin position="331"/>
        <end position="350"/>
    </location>
</feature>
<dbReference type="PANTHER" id="PTHR43547:SF2">
    <property type="entry name" value="HYBRID SIGNAL TRANSDUCTION HISTIDINE KINASE C"/>
    <property type="match status" value="1"/>
</dbReference>
<evidence type="ECO:0000256" key="3">
    <source>
        <dbReference type="ARBA" id="ARBA00022553"/>
    </source>
</evidence>
<evidence type="ECO:0000313" key="8">
    <source>
        <dbReference type="EMBL" id="MBB6479603.1"/>
    </source>
</evidence>
<dbReference type="CDD" id="cd00082">
    <property type="entry name" value="HisKA"/>
    <property type="match status" value="1"/>
</dbReference>
<feature type="modified residue" description="4-aspartylphosphate" evidence="4">
    <location>
        <position position="525"/>
    </location>
</feature>
<feature type="transmembrane region" description="Helical" evidence="5">
    <location>
        <begin position="208"/>
        <end position="225"/>
    </location>
</feature>
<dbReference type="InterPro" id="IPR036097">
    <property type="entry name" value="HisK_dim/P_sf"/>
</dbReference>
<feature type="signal peptide" evidence="6">
    <location>
        <begin position="1"/>
        <end position="24"/>
    </location>
</feature>
<dbReference type="InterPro" id="IPR008979">
    <property type="entry name" value="Galactose-bd-like_sf"/>
</dbReference>
<sequence length="590" mass="67914">MIDSLKKIVILSLSFLFLSCSVPSIETGVDQGYIDLSDFDFSRTVDLSGSWLFSEGHGDKNNSHWNSITVPSPWQNGINEGTYKLEIKLPPEEEHYSLYIPDCPTAYKLTINDRIYYNGRIGDSYSPTLKPRVFQITARERLTVFLEVNDYHTTHSGLISRPYFGRSESIESQALKNSSIDAISIGALLLSGIFSLGAWLADRKNRENSHHILALIAFWMIIRFLTDYNRLILLFIDNYTVHEKLTWFNIPVIVALFALYFKRIFDYPLYRKLMDWSIALSLLYATAVLAGPVRLAYIANVPYELTMVIPMSATIYITIFDIFYGKKTYDSLYWLGVMIGGIIIFAGNALFQFHNSVFNTRIFAALIIPFQILFTYIPYRKVYERNSNLLKHKNDLFMRISDSLRTPLFGIRGKLDLLINSPEKTYEIKNELMEMDGCAQKLSDQIDYLLSVSRADVISRNPKGLMRDPLTRKSIILIDDVELNRSILREQIRHVFRNANIQVFESAESALLHMEKNRVDCIFCDLLMPGMDGFQFTRSCRKKGYLTPIFIFSASLNKENRRKALSFGADGYLVKPLKLNEIKELFSVYL</sequence>
<keyword evidence="5" id="KW-0472">Membrane</keyword>
<feature type="transmembrane region" description="Helical" evidence="5">
    <location>
        <begin position="362"/>
        <end position="379"/>
    </location>
</feature>
<feature type="domain" description="Response regulatory" evidence="7">
    <location>
        <begin position="474"/>
        <end position="590"/>
    </location>
</feature>
<accession>A0A841R6Z1</accession>
<evidence type="ECO:0000256" key="5">
    <source>
        <dbReference type="SAM" id="Phobius"/>
    </source>
</evidence>
<dbReference type="SUPFAM" id="SSF47384">
    <property type="entry name" value="Homodimeric domain of signal transducing histidine kinase"/>
    <property type="match status" value="1"/>
</dbReference>
<keyword evidence="6" id="KW-0732">Signal</keyword>
<keyword evidence="5" id="KW-1133">Transmembrane helix</keyword>
<keyword evidence="5" id="KW-0812">Transmembrane</keyword>
<dbReference type="Gene3D" id="3.40.50.2300">
    <property type="match status" value="1"/>
</dbReference>
<evidence type="ECO:0000256" key="6">
    <source>
        <dbReference type="SAM" id="SignalP"/>
    </source>
</evidence>
<keyword evidence="9" id="KW-1185">Reference proteome</keyword>
<dbReference type="CDD" id="cd17546">
    <property type="entry name" value="REC_hyHK_CKI1_RcsC-like"/>
    <property type="match status" value="1"/>
</dbReference>
<evidence type="ECO:0000259" key="7">
    <source>
        <dbReference type="PROSITE" id="PS50110"/>
    </source>
</evidence>
<dbReference type="Pfam" id="PF00072">
    <property type="entry name" value="Response_reg"/>
    <property type="match status" value="1"/>
</dbReference>
<dbReference type="Pfam" id="PF00512">
    <property type="entry name" value="HisKA"/>
    <property type="match status" value="1"/>
</dbReference>
<dbReference type="GO" id="GO:0000155">
    <property type="term" value="F:phosphorelay sensor kinase activity"/>
    <property type="evidence" value="ECO:0007669"/>
    <property type="project" value="InterPro"/>
</dbReference>
<dbReference type="SMART" id="SM00448">
    <property type="entry name" value="REC"/>
    <property type="match status" value="1"/>
</dbReference>
<feature type="transmembrane region" description="Helical" evidence="5">
    <location>
        <begin position="305"/>
        <end position="324"/>
    </location>
</feature>
<dbReference type="PROSITE" id="PS50110">
    <property type="entry name" value="RESPONSE_REGULATORY"/>
    <property type="match status" value="1"/>
</dbReference>
<comment type="catalytic activity">
    <reaction evidence="1">
        <text>ATP + protein L-histidine = ADP + protein N-phospho-L-histidine.</text>
        <dbReference type="EC" id="2.7.13.3"/>
    </reaction>
</comment>
<feature type="transmembrane region" description="Helical" evidence="5">
    <location>
        <begin position="182"/>
        <end position="201"/>
    </location>
</feature>
<dbReference type="EC" id="2.7.13.3" evidence="2"/>
<dbReference type="SMART" id="SM00388">
    <property type="entry name" value="HisKA"/>
    <property type="match status" value="1"/>
</dbReference>
<name>A0A841R6Z1_9SPIO</name>
<evidence type="ECO:0000256" key="2">
    <source>
        <dbReference type="ARBA" id="ARBA00012438"/>
    </source>
</evidence>
<protein>
    <recommendedName>
        <fullName evidence="2">histidine kinase</fullName>
        <ecNumber evidence="2">2.7.13.3</ecNumber>
    </recommendedName>
</protein>
<dbReference type="AlphaFoldDB" id="A0A841R6Z1"/>
<dbReference type="EMBL" id="JACHGJ010000002">
    <property type="protein sequence ID" value="MBB6479603.1"/>
    <property type="molecule type" value="Genomic_DNA"/>
</dbReference>
<organism evidence="8 9">
    <name type="scientific">Spirochaeta isovalerica</name>
    <dbReference type="NCBI Taxonomy" id="150"/>
    <lineage>
        <taxon>Bacteria</taxon>
        <taxon>Pseudomonadati</taxon>
        <taxon>Spirochaetota</taxon>
        <taxon>Spirochaetia</taxon>
        <taxon>Spirochaetales</taxon>
        <taxon>Spirochaetaceae</taxon>
        <taxon>Spirochaeta</taxon>
    </lineage>
</organism>
<feature type="transmembrane region" description="Helical" evidence="5">
    <location>
        <begin position="273"/>
        <end position="293"/>
    </location>
</feature>
<keyword evidence="3 4" id="KW-0597">Phosphoprotein</keyword>
<dbReference type="InterPro" id="IPR001789">
    <property type="entry name" value="Sig_transdc_resp-reg_receiver"/>
</dbReference>
<proteinExistence type="predicted"/>
<dbReference type="SUPFAM" id="SSF52172">
    <property type="entry name" value="CheY-like"/>
    <property type="match status" value="1"/>
</dbReference>
<evidence type="ECO:0000256" key="1">
    <source>
        <dbReference type="ARBA" id="ARBA00000085"/>
    </source>
</evidence>
<dbReference type="RefSeq" id="WP_184744989.1">
    <property type="nucleotide sequence ID" value="NZ_JACHGJ010000002.1"/>
</dbReference>
<dbReference type="PROSITE" id="PS51257">
    <property type="entry name" value="PROKAR_LIPOPROTEIN"/>
    <property type="match status" value="1"/>
</dbReference>
<reference evidence="8 9" key="1">
    <citation type="submission" date="2020-08" db="EMBL/GenBank/DDBJ databases">
        <title>Genomic Encyclopedia of Type Strains, Phase IV (KMG-IV): sequencing the most valuable type-strain genomes for metagenomic binning, comparative biology and taxonomic classification.</title>
        <authorList>
            <person name="Goeker M."/>
        </authorList>
    </citation>
    <scope>NUCLEOTIDE SEQUENCE [LARGE SCALE GENOMIC DNA]</scope>
    <source>
        <strain evidence="8 9">DSM 2461</strain>
    </source>
</reference>
<comment type="caution">
    <text evidence="8">The sequence shown here is derived from an EMBL/GenBank/DDBJ whole genome shotgun (WGS) entry which is preliminary data.</text>
</comment>
<gene>
    <name evidence="8" type="ORF">HNR50_001261</name>
</gene>
<dbReference type="InterPro" id="IPR011006">
    <property type="entry name" value="CheY-like_superfamily"/>
</dbReference>
<dbReference type="SUPFAM" id="SSF49785">
    <property type="entry name" value="Galactose-binding domain-like"/>
    <property type="match status" value="1"/>
</dbReference>
<evidence type="ECO:0000313" key="9">
    <source>
        <dbReference type="Proteomes" id="UP000587760"/>
    </source>
</evidence>
<dbReference type="InterPro" id="IPR003661">
    <property type="entry name" value="HisK_dim/P_dom"/>
</dbReference>
<feature type="transmembrane region" description="Helical" evidence="5">
    <location>
        <begin position="245"/>
        <end position="261"/>
    </location>
</feature>